<organism evidence="1 2">
    <name type="scientific">Paractinoplanes brasiliensis</name>
    <dbReference type="NCBI Taxonomy" id="52695"/>
    <lineage>
        <taxon>Bacteria</taxon>
        <taxon>Bacillati</taxon>
        <taxon>Actinomycetota</taxon>
        <taxon>Actinomycetes</taxon>
        <taxon>Micromonosporales</taxon>
        <taxon>Micromonosporaceae</taxon>
        <taxon>Paractinoplanes</taxon>
    </lineage>
</organism>
<dbReference type="EMBL" id="SNWR01000001">
    <property type="protein sequence ID" value="TDO42307.1"/>
    <property type="molecule type" value="Genomic_DNA"/>
</dbReference>
<keyword evidence="2" id="KW-1185">Reference proteome</keyword>
<reference evidence="1 2" key="1">
    <citation type="submission" date="2019-03" db="EMBL/GenBank/DDBJ databases">
        <title>Sequencing the genomes of 1000 actinobacteria strains.</title>
        <authorList>
            <person name="Klenk H.-P."/>
        </authorList>
    </citation>
    <scope>NUCLEOTIDE SEQUENCE [LARGE SCALE GENOMIC DNA]</scope>
    <source>
        <strain evidence="1 2">DSM 43805</strain>
    </source>
</reference>
<comment type="caution">
    <text evidence="1">The sequence shown here is derived from an EMBL/GenBank/DDBJ whole genome shotgun (WGS) entry which is preliminary data.</text>
</comment>
<name>A0A4R6K0N5_9ACTN</name>
<protein>
    <submittedName>
        <fullName evidence="1">Uncharacterized protein</fullName>
    </submittedName>
</protein>
<dbReference type="AlphaFoldDB" id="A0A4R6K0N5"/>
<proteinExistence type="predicted"/>
<sequence length="198" mass="22262">MTSFPAQARCVRDAQIPVQRRLYALRECALHCSPYGFRATWHHLVVFAGIPRHLDTDPESLVRAVLELEQARQVVLPRAAAYARQRRQEKSAGLRVPRSVVPWNSWGWSGIAYCPDPVHHPTGPLAAVVRRVLDGFASGEDAVCRACGTERRRPGRPCPTCGVHPDGPSSRWRTAHAAETWYRIWRRDLPAGFAREGQ</sequence>
<dbReference type="Proteomes" id="UP000294901">
    <property type="component" value="Unassembled WGS sequence"/>
</dbReference>
<accession>A0A4R6K0N5</accession>
<evidence type="ECO:0000313" key="2">
    <source>
        <dbReference type="Proteomes" id="UP000294901"/>
    </source>
</evidence>
<evidence type="ECO:0000313" key="1">
    <source>
        <dbReference type="EMBL" id="TDO42307.1"/>
    </source>
</evidence>
<gene>
    <name evidence="1" type="ORF">C8E87_6074</name>
</gene>